<reference evidence="1 2" key="1">
    <citation type="submission" date="2015-01" db="EMBL/GenBank/DDBJ databases">
        <title>Genome Sequencing of Rickettsiales.</title>
        <authorList>
            <person name="Daugherty S.C."/>
            <person name="Su Q."/>
            <person name="Abolude K."/>
            <person name="Beier-Sexton M."/>
            <person name="Carlyon J.A."/>
            <person name="Carter R."/>
            <person name="Day N.P."/>
            <person name="Dumler S.J."/>
            <person name="Dyachenko V."/>
            <person name="Godinez A."/>
            <person name="Kurtti T.J."/>
            <person name="Lichay M."/>
            <person name="Mullins K.E."/>
            <person name="Ott S."/>
            <person name="Pappas-Brown V."/>
            <person name="Paris D.H."/>
            <person name="Patel P."/>
            <person name="Richards A.L."/>
            <person name="Sadzewicz L."/>
            <person name="Sears K."/>
            <person name="Seidman D."/>
            <person name="Sengamalay N."/>
            <person name="Stenos J."/>
            <person name="Tallon L.J."/>
            <person name="Vincent G."/>
            <person name="Fraser C.M."/>
            <person name="Munderloh U."/>
            <person name="Dunning-Hotopp J.C."/>
        </authorList>
    </citation>
    <scope>NUCLEOTIDE SEQUENCE [LARGE SCALE GENOMIC DNA]</scope>
    <source>
        <strain evidence="1 2">Pedreira</strain>
    </source>
</reference>
<dbReference type="AlphaFoldDB" id="A0A0F3MQ72"/>
<name>A0A0F3MQ72_RICFI</name>
<proteinExistence type="predicted"/>
<dbReference type="Proteomes" id="UP000033475">
    <property type="component" value="Unassembled WGS sequence"/>
</dbReference>
<organism evidence="1 2">
    <name type="scientific">Rickettsia felis str. Pedreira</name>
    <dbReference type="NCBI Taxonomy" id="1359196"/>
    <lineage>
        <taxon>Bacteria</taxon>
        <taxon>Pseudomonadati</taxon>
        <taxon>Pseudomonadota</taxon>
        <taxon>Alphaproteobacteria</taxon>
        <taxon>Rickettsiales</taxon>
        <taxon>Rickettsiaceae</taxon>
        <taxon>Rickettsieae</taxon>
        <taxon>Rickettsia</taxon>
        <taxon>spotted fever group</taxon>
    </lineage>
</organism>
<protein>
    <submittedName>
        <fullName evidence="1">Uncharacterized protein</fullName>
    </submittedName>
</protein>
<evidence type="ECO:0000313" key="2">
    <source>
        <dbReference type="Proteomes" id="UP000033475"/>
    </source>
</evidence>
<evidence type="ECO:0000313" key="1">
    <source>
        <dbReference type="EMBL" id="KJV57811.1"/>
    </source>
</evidence>
<sequence length="55" mass="6420">MKEQRHCERLKGARQSHETVYKLSRLPRRGFASPRNDVKITILSLSLALKLVHLH</sequence>
<accession>A0A0F3MQ72</accession>
<dbReference type="EMBL" id="LANQ01000001">
    <property type="protein sequence ID" value="KJV57811.1"/>
    <property type="molecule type" value="Genomic_DNA"/>
</dbReference>
<comment type="caution">
    <text evidence="1">The sequence shown here is derived from an EMBL/GenBank/DDBJ whole genome shotgun (WGS) entry which is preliminary data.</text>
</comment>
<gene>
    <name evidence="1" type="ORF">RFEPED_0178</name>
</gene>